<proteinExistence type="predicted"/>
<evidence type="ECO:0000313" key="4">
    <source>
        <dbReference type="Proteomes" id="UP000054526"/>
    </source>
</evidence>
<feature type="chain" id="PRO_5046028435" evidence="1">
    <location>
        <begin position="19"/>
        <end position="296"/>
    </location>
</feature>
<evidence type="ECO:0000259" key="2">
    <source>
        <dbReference type="Pfam" id="PF04069"/>
    </source>
</evidence>
<gene>
    <name evidence="3" type="ORF">SD71_20645</name>
</gene>
<protein>
    <submittedName>
        <fullName evidence="3">Glycine/betaine ABC transporter substrate-binding protein</fullName>
    </submittedName>
</protein>
<organism evidence="3 4">
    <name type="scientific">Cohnella kolymensis</name>
    <dbReference type="NCBI Taxonomy" id="1590652"/>
    <lineage>
        <taxon>Bacteria</taxon>
        <taxon>Bacillati</taxon>
        <taxon>Bacillota</taxon>
        <taxon>Bacilli</taxon>
        <taxon>Bacillales</taxon>
        <taxon>Paenibacillaceae</taxon>
        <taxon>Cohnella</taxon>
    </lineage>
</organism>
<feature type="signal peptide" evidence="1">
    <location>
        <begin position="1"/>
        <end position="18"/>
    </location>
</feature>
<evidence type="ECO:0000256" key="1">
    <source>
        <dbReference type="SAM" id="SignalP"/>
    </source>
</evidence>
<dbReference type="Gene3D" id="3.40.190.10">
    <property type="entry name" value="Periplasmic binding protein-like II"/>
    <property type="match status" value="1"/>
</dbReference>
<dbReference type="Pfam" id="PF04069">
    <property type="entry name" value="OpuAC"/>
    <property type="match status" value="1"/>
</dbReference>
<dbReference type="Proteomes" id="UP000054526">
    <property type="component" value="Unassembled WGS sequence"/>
</dbReference>
<dbReference type="EMBL" id="JXAL01000033">
    <property type="protein sequence ID" value="KIL34422.1"/>
    <property type="molecule type" value="Genomic_DNA"/>
</dbReference>
<evidence type="ECO:0000313" key="3">
    <source>
        <dbReference type="EMBL" id="KIL34422.1"/>
    </source>
</evidence>
<sequence length="296" mass="33389">MKMMKWLAVLACSVIILAGCSKKETVKIGAQTFSEQLILAHMVGLLVKEKAGLDVKVVSDLSSTSFNHQSMLNNDVQISFRYVGTDYTGTLKIEEQPKDMESALKTLQERFKSDFQQTWFPPLGFENTYGFTVRQELADELKLETVSDLKDAAKDLSLGTDQVWLERPFDGYPAFIEKYGFEFAKTFPMEVGLVYKAVQSKDVDVVIAYTTDARLKEYNLKVLADDKKLFPPYQASVVARDDLLKKHPAVKEVIDSLEGKIDTETMTALNYQVDVKLEEPEQVAKQFLIEKGLLNG</sequence>
<feature type="domain" description="ABC-type glycine betaine transport system substrate-binding" evidence="2">
    <location>
        <begin position="25"/>
        <end position="289"/>
    </location>
</feature>
<keyword evidence="4" id="KW-1185">Reference proteome</keyword>
<name>A0ABR5A1X7_9BACL</name>
<dbReference type="Gene3D" id="3.40.190.120">
    <property type="entry name" value="Osmoprotection protein (prox), domain 2"/>
    <property type="match status" value="1"/>
</dbReference>
<keyword evidence="1" id="KW-0732">Signal</keyword>
<accession>A0ABR5A1X7</accession>
<dbReference type="SUPFAM" id="SSF53850">
    <property type="entry name" value="Periplasmic binding protein-like II"/>
    <property type="match status" value="1"/>
</dbReference>
<comment type="caution">
    <text evidence="3">The sequence shown here is derived from an EMBL/GenBank/DDBJ whole genome shotgun (WGS) entry which is preliminary data.</text>
</comment>
<dbReference type="RefSeq" id="WP_041067526.1">
    <property type="nucleotide sequence ID" value="NZ_JXAL01000033.1"/>
</dbReference>
<dbReference type="InterPro" id="IPR007210">
    <property type="entry name" value="ABC_Gly_betaine_transp_sub-bd"/>
</dbReference>
<reference evidence="3 4" key="1">
    <citation type="submission" date="2014-12" db="EMBL/GenBank/DDBJ databases">
        <title>Draft genome sequence of Cohnella kolymensis strain B-2846.</title>
        <authorList>
            <person name="Karlyshev A.V."/>
            <person name="Kudryashova E.B."/>
        </authorList>
    </citation>
    <scope>NUCLEOTIDE SEQUENCE [LARGE SCALE GENOMIC DNA]</scope>
    <source>
        <strain evidence="3 4">VKM B-2846</strain>
    </source>
</reference>
<dbReference type="PROSITE" id="PS51257">
    <property type="entry name" value="PROKAR_LIPOPROTEIN"/>
    <property type="match status" value="1"/>
</dbReference>